<comment type="subunit">
    <text evidence="9">Homodimer, may be a subunit of the RNA degradosome.</text>
</comment>
<dbReference type="EMBL" id="LGKO01000002">
    <property type="protein sequence ID" value="KPL83907.1"/>
    <property type="molecule type" value="Genomic_DNA"/>
</dbReference>
<dbReference type="Pfam" id="PF17770">
    <property type="entry name" value="RNase_J_C"/>
    <property type="match status" value="1"/>
</dbReference>
<dbReference type="STRING" id="869279.SE15_01405"/>
<dbReference type="GO" id="GO:0005737">
    <property type="term" value="C:cytoplasm"/>
    <property type="evidence" value="ECO:0007669"/>
    <property type="project" value="UniProtKB-SubCell"/>
</dbReference>
<keyword evidence="6 12" id="KW-0862">Zinc</keyword>
<comment type="similarity">
    <text evidence="9">Belongs to the metallo-beta-lactamase superfamily. RNA-metabolizing metallo-beta-lactamase-like family. Bacterial RNase J subfamily.</text>
</comment>
<dbReference type="PROSITE" id="PS01292">
    <property type="entry name" value="UPF0036"/>
    <property type="match status" value="1"/>
</dbReference>
<comment type="function">
    <text evidence="9">An RNase that has 5'-3' exonuclease and possibly endonuclease activity. Involved in maturation of rRNA and in some organisms also mRNA maturation and/or decay.</text>
</comment>
<keyword evidence="5 9" id="KW-0378">Hydrolase</keyword>
<dbReference type="PANTHER" id="PTHR43694">
    <property type="entry name" value="RIBONUCLEASE J"/>
    <property type="match status" value="1"/>
</dbReference>
<keyword evidence="15" id="KW-1185">Reference proteome</keyword>
<feature type="binding site" evidence="9 11">
    <location>
        <begin position="362"/>
        <end position="366"/>
    </location>
    <ligand>
        <name>substrate</name>
    </ligand>
</feature>
<dbReference type="GO" id="GO:0003723">
    <property type="term" value="F:RNA binding"/>
    <property type="evidence" value="ECO:0007669"/>
    <property type="project" value="UniProtKB-UniRule"/>
</dbReference>
<evidence type="ECO:0000256" key="10">
    <source>
        <dbReference type="PIRSR" id="PIRSR004803-1"/>
    </source>
</evidence>
<keyword evidence="1 9" id="KW-0963">Cytoplasm</keyword>
<feature type="domain" description="Metallo-beta-lactamase" evidence="13">
    <location>
        <begin position="18"/>
        <end position="213"/>
    </location>
</feature>
<dbReference type="EC" id="3.1.-.-" evidence="9"/>
<dbReference type="RefSeq" id="WP_054520314.1">
    <property type="nucleotide sequence ID" value="NZ_LGKO01000002.1"/>
</dbReference>
<evidence type="ECO:0000256" key="6">
    <source>
        <dbReference type="ARBA" id="ARBA00022833"/>
    </source>
</evidence>
<dbReference type="InterPro" id="IPR001279">
    <property type="entry name" value="Metallo-B-lactamas"/>
</dbReference>
<evidence type="ECO:0000256" key="3">
    <source>
        <dbReference type="ARBA" id="ARBA00022723"/>
    </source>
</evidence>
<feature type="active site" description="Proton donor" evidence="10">
    <location>
        <position position="193"/>
    </location>
</feature>
<reference evidence="14 15" key="1">
    <citation type="submission" date="2015-07" db="EMBL/GenBank/DDBJ databases">
        <title>Whole genome sequence of Thermanaerothrix daxensis DSM 23592.</title>
        <authorList>
            <person name="Hemp J."/>
            <person name="Ward L.M."/>
            <person name="Pace L.A."/>
            <person name="Fischer W.W."/>
        </authorList>
    </citation>
    <scope>NUCLEOTIDE SEQUENCE [LARGE SCALE GENOMIC DNA]</scope>
    <source>
        <strain evidence="14 15">GNS-1</strain>
    </source>
</reference>
<dbReference type="InterPro" id="IPR036866">
    <property type="entry name" value="RibonucZ/Hydroxyglut_hydro"/>
</dbReference>
<feature type="binding site" evidence="12">
    <location>
        <position position="46"/>
    </location>
    <ligand>
        <name>Ca(2+)</name>
        <dbReference type="ChEBI" id="CHEBI:29108"/>
    </ligand>
</feature>
<evidence type="ECO:0000256" key="11">
    <source>
        <dbReference type="PIRSR" id="PIRSR004803-2"/>
    </source>
</evidence>
<feature type="binding site" evidence="12">
    <location>
        <position position="48"/>
    </location>
    <ligand>
        <name>Ca(2+)</name>
        <dbReference type="ChEBI" id="CHEBI:29108"/>
    </ligand>
</feature>
<dbReference type="GO" id="GO:0004534">
    <property type="term" value="F:5'-3' RNA exonuclease activity"/>
    <property type="evidence" value="ECO:0007669"/>
    <property type="project" value="UniProtKB-UniRule"/>
</dbReference>
<dbReference type="InterPro" id="IPR011108">
    <property type="entry name" value="RMMBL"/>
</dbReference>
<organism evidence="14 15">
    <name type="scientific">Thermanaerothrix daxensis</name>
    <dbReference type="NCBI Taxonomy" id="869279"/>
    <lineage>
        <taxon>Bacteria</taxon>
        <taxon>Bacillati</taxon>
        <taxon>Chloroflexota</taxon>
        <taxon>Anaerolineae</taxon>
        <taxon>Anaerolineales</taxon>
        <taxon>Anaerolineaceae</taxon>
        <taxon>Thermanaerothrix</taxon>
    </lineage>
</organism>
<evidence type="ECO:0000256" key="2">
    <source>
        <dbReference type="ARBA" id="ARBA00022722"/>
    </source>
</evidence>
<evidence type="ECO:0000256" key="5">
    <source>
        <dbReference type="ARBA" id="ARBA00022801"/>
    </source>
</evidence>
<comment type="cofactor">
    <cofactor evidence="12">
        <name>Ca(2+)</name>
        <dbReference type="ChEBI" id="CHEBI:29108"/>
    </cofactor>
    <text evidence="12">Binds 1 Ca(2+) cation per subunit. Seen in 1 crystal structure, it is not clear if it is physiologically important.</text>
</comment>
<dbReference type="InterPro" id="IPR042173">
    <property type="entry name" value="RNase_J_2"/>
</dbReference>
<dbReference type="Gene3D" id="3.40.50.10710">
    <property type="entry name" value="Metallo-hydrolase/oxidoreductase"/>
    <property type="match status" value="1"/>
</dbReference>
<dbReference type="InterPro" id="IPR001587">
    <property type="entry name" value="RNase_J_CS"/>
</dbReference>
<keyword evidence="3 12" id="KW-0479">Metal-binding</keyword>
<dbReference type="GO" id="GO:0008270">
    <property type="term" value="F:zinc ion binding"/>
    <property type="evidence" value="ECO:0007669"/>
    <property type="project" value="InterPro"/>
</dbReference>
<gene>
    <name evidence="9" type="primary">rnj</name>
    <name evidence="14" type="ORF">SE15_01405</name>
</gene>
<evidence type="ECO:0000256" key="8">
    <source>
        <dbReference type="ARBA" id="ARBA00022884"/>
    </source>
</evidence>
<evidence type="ECO:0000313" key="15">
    <source>
        <dbReference type="Proteomes" id="UP000050544"/>
    </source>
</evidence>
<evidence type="ECO:0000256" key="7">
    <source>
        <dbReference type="ARBA" id="ARBA00022839"/>
    </source>
</evidence>
<comment type="cofactor">
    <cofactor evidence="12">
        <name>Zn(2+)</name>
        <dbReference type="ChEBI" id="CHEBI:29105"/>
    </cofactor>
    <text evidence="12">Binds 2 Zn(2+) ions per subunit. It is not clear if Zn(2+) or Mg(2+) is physiologically important.</text>
</comment>
<dbReference type="InterPro" id="IPR030854">
    <property type="entry name" value="RNase_J_bac"/>
</dbReference>
<dbReference type="PATRIC" id="fig|869279.4.peg.278"/>
<keyword evidence="7 9" id="KW-0269">Exonuclease</keyword>
<dbReference type="SMART" id="SM00849">
    <property type="entry name" value="Lactamase_B"/>
    <property type="match status" value="1"/>
</dbReference>
<accession>A0A0P6YME7</accession>
<dbReference type="InterPro" id="IPR041636">
    <property type="entry name" value="RNase_J_C"/>
</dbReference>
<dbReference type="Proteomes" id="UP000050544">
    <property type="component" value="Unassembled WGS sequence"/>
</dbReference>
<feature type="active site" description="Proton acceptor" evidence="10">
    <location>
        <position position="366"/>
    </location>
</feature>
<feature type="binding site" evidence="12">
    <location>
        <position position="139"/>
    </location>
    <ligand>
        <name>Zn(2+)</name>
        <dbReference type="ChEBI" id="CHEBI:29105"/>
        <label>1</label>
        <note>catalytic</note>
    </ligand>
</feature>
<dbReference type="CDD" id="cd07714">
    <property type="entry name" value="RNaseJ_MBL-fold"/>
    <property type="match status" value="1"/>
</dbReference>
<dbReference type="Pfam" id="PF07521">
    <property type="entry name" value="RMMBL"/>
    <property type="match status" value="1"/>
</dbReference>
<dbReference type="OrthoDB" id="9758375at2"/>
<evidence type="ECO:0000256" key="4">
    <source>
        <dbReference type="ARBA" id="ARBA00022759"/>
    </source>
</evidence>
<dbReference type="AlphaFoldDB" id="A0A0P6YME7"/>
<dbReference type="SUPFAM" id="SSF56281">
    <property type="entry name" value="Metallo-hydrolase/oxidoreductase"/>
    <property type="match status" value="1"/>
</dbReference>
<sequence length="546" mass="60696">MKHSKLRIIPLGGLGEVGRNMMVYEYERSILIVDTGLMFPNDDMLGIDYIIPDITYLLDKRDWVKGIIITHGHEDHTGAIRHVLENIQAPVYATPLTRGLLEVKLAKGGLLQRSELHTVQAGETVQIGPFKVKFYHVCHSIPDAVGLGIETPVGLIVHASDYKFDQTPVDNWPTDYATLAEFSQRGVLALLADSTNVERPGWTPSERVVDAALDQVFAEAPGRIILASFASLISRMQQVANAAQRHNRKLTFVGTSMVDNMRMARKLGYLNLPDDLVISLEQALALPPERVVIMCTGSQGEPTSIMGRLSRGTNRQFDIIPGDTVVLSSHPIPGNEENVYETINRLFQLGANVIYEAIAPVHVSGHASQEEMKLLIHLTRPKYLVPIHGEPRHLYRHAILAQQMGIPRENVAILENGQVLEFINGQMRLGERVPTSYVFVDGSGVGEVDEEVLREREALARDGIVMVHLVLDRYSGSLRREPVITSRGFLTAGDADEVLARARKRVAEVAARANGNLNRDVEQALSNFLFNETRRRPLIYVTSARE</sequence>
<dbReference type="PIRSF" id="PIRSF004803">
    <property type="entry name" value="RnjA"/>
    <property type="match status" value="1"/>
</dbReference>
<dbReference type="GO" id="GO:0006364">
    <property type="term" value="P:rRNA processing"/>
    <property type="evidence" value="ECO:0007669"/>
    <property type="project" value="UniProtKB-UniRule"/>
</dbReference>
<feature type="binding site" evidence="12">
    <location>
        <position position="76"/>
    </location>
    <ligand>
        <name>Zn(2+)</name>
        <dbReference type="ChEBI" id="CHEBI:29105"/>
        <label>1</label>
        <note>catalytic</note>
    </ligand>
</feature>
<keyword evidence="9" id="KW-0698">rRNA processing</keyword>
<keyword evidence="2 9" id="KW-0540">Nuclease</keyword>
<comment type="subcellular location">
    <subcellularLocation>
        <location evidence="9">Cytoplasm</location>
    </subcellularLocation>
</comment>
<evidence type="ECO:0000256" key="12">
    <source>
        <dbReference type="PIRSR" id="PIRSR004803-3"/>
    </source>
</evidence>
<protein>
    <recommendedName>
        <fullName evidence="9">Ribonuclease J</fullName>
        <shortName evidence="9">RNase J</shortName>
        <ecNumber evidence="9">3.1.-.-</ecNumber>
    </recommendedName>
</protein>
<keyword evidence="12" id="KW-0106">Calcium</keyword>
<feature type="binding site" evidence="12">
    <location>
        <position position="75"/>
    </location>
    <ligand>
        <name>Zn(2+)</name>
        <dbReference type="ChEBI" id="CHEBI:29105"/>
        <label>1</label>
        <note>catalytic</note>
    </ligand>
</feature>
<evidence type="ECO:0000256" key="1">
    <source>
        <dbReference type="ARBA" id="ARBA00022490"/>
    </source>
</evidence>
<dbReference type="InterPro" id="IPR055132">
    <property type="entry name" value="RNase_J_b_CASP"/>
</dbReference>
<keyword evidence="4 9" id="KW-0255">Endonuclease</keyword>
<dbReference type="InterPro" id="IPR004613">
    <property type="entry name" value="RNase_J"/>
</dbReference>
<feature type="binding site" evidence="12">
    <location>
        <position position="161"/>
    </location>
    <ligand>
        <name>Zn(2+)</name>
        <dbReference type="ChEBI" id="CHEBI:29105"/>
        <label>1</label>
        <note>catalytic</note>
    </ligand>
</feature>
<comment type="caution">
    <text evidence="14">The sequence shown here is derived from an EMBL/GenBank/DDBJ whole genome shotgun (WGS) entry which is preliminary data.</text>
</comment>
<proteinExistence type="inferred from homology"/>
<dbReference type="HAMAP" id="MF_01491">
    <property type="entry name" value="RNase_J_bact"/>
    <property type="match status" value="1"/>
</dbReference>
<name>A0A0P6YME7_9CHLR</name>
<evidence type="ECO:0000313" key="14">
    <source>
        <dbReference type="EMBL" id="KPL83907.1"/>
    </source>
</evidence>
<feature type="binding site" evidence="12">
    <location>
        <position position="71"/>
    </location>
    <ligand>
        <name>Zn(2+)</name>
        <dbReference type="ChEBI" id="CHEBI:29105"/>
        <label>1</label>
        <note>catalytic</note>
    </ligand>
</feature>
<dbReference type="GO" id="GO:0004521">
    <property type="term" value="F:RNA endonuclease activity"/>
    <property type="evidence" value="ECO:0007669"/>
    <property type="project" value="UniProtKB-UniRule"/>
</dbReference>
<dbReference type="Pfam" id="PF22505">
    <property type="entry name" value="RNase_J_b_CASP"/>
    <property type="match status" value="1"/>
</dbReference>
<dbReference type="NCBIfam" id="TIGR00649">
    <property type="entry name" value="MG423"/>
    <property type="match status" value="1"/>
</dbReference>
<keyword evidence="8 9" id="KW-0694">RNA-binding</keyword>
<dbReference type="PANTHER" id="PTHR43694:SF1">
    <property type="entry name" value="RIBONUCLEASE J"/>
    <property type="match status" value="1"/>
</dbReference>
<evidence type="ECO:0000256" key="9">
    <source>
        <dbReference type="HAMAP-Rule" id="MF_01491"/>
    </source>
</evidence>
<evidence type="ECO:0000259" key="13">
    <source>
        <dbReference type="SMART" id="SM00849"/>
    </source>
</evidence>
<feature type="binding site" evidence="12">
    <location>
        <position position="388"/>
    </location>
    <ligand>
        <name>Zn(2+)</name>
        <dbReference type="ChEBI" id="CHEBI:29105"/>
        <label>1</label>
        <note>catalytic</note>
    </ligand>
</feature>
<feature type="binding site" evidence="12">
    <location>
        <position position="73"/>
    </location>
    <ligand>
        <name>Zn(2+)</name>
        <dbReference type="ChEBI" id="CHEBI:29105"/>
        <label>1</label>
        <note>catalytic</note>
    </ligand>
</feature>
<dbReference type="Gene3D" id="3.10.20.580">
    <property type="match status" value="1"/>
</dbReference>
<feature type="binding site" evidence="12">
    <location>
        <position position="441"/>
    </location>
    <ligand>
        <name>Ca(2+)</name>
        <dbReference type="ChEBI" id="CHEBI:29108"/>
    </ligand>
</feature>
<dbReference type="Gene3D" id="3.60.15.10">
    <property type="entry name" value="Ribonuclease Z/Hydroxyacylglutathione hydrolase-like"/>
    <property type="match status" value="1"/>
</dbReference>
<dbReference type="Pfam" id="PF00753">
    <property type="entry name" value="Lactamase_B"/>
    <property type="match status" value="1"/>
</dbReference>